<protein>
    <submittedName>
        <fullName evidence="2">Uncharacterized protein</fullName>
    </submittedName>
</protein>
<evidence type="ECO:0000256" key="1">
    <source>
        <dbReference type="SAM" id="MobiDB-lite"/>
    </source>
</evidence>
<evidence type="ECO:0000313" key="2">
    <source>
        <dbReference type="EMBL" id="MBW8724465.1"/>
    </source>
</evidence>
<dbReference type="EMBL" id="JAEKLZ010000108">
    <property type="protein sequence ID" value="MBW8724465.1"/>
    <property type="molecule type" value="Genomic_DNA"/>
</dbReference>
<feature type="region of interest" description="Disordered" evidence="1">
    <location>
        <begin position="1"/>
        <end position="24"/>
    </location>
</feature>
<dbReference type="AlphaFoldDB" id="A0A952FJP7"/>
<proteinExistence type="predicted"/>
<feature type="compositionally biased region" description="Low complexity" evidence="1">
    <location>
        <begin position="7"/>
        <end position="20"/>
    </location>
</feature>
<reference evidence="2" key="1">
    <citation type="submission" date="2020-06" db="EMBL/GenBank/DDBJ databases">
        <title>Stable isotope informed genome-resolved metagenomics uncovers potential trophic interactions in rhizosphere soil.</title>
        <authorList>
            <person name="Starr E.P."/>
            <person name="Shi S."/>
            <person name="Blazewicz S.J."/>
            <person name="Koch B.J."/>
            <person name="Probst A.J."/>
            <person name="Hungate B.A."/>
            <person name="Pett-Ridge J."/>
            <person name="Firestone M.K."/>
            <person name="Banfield J.F."/>
        </authorList>
    </citation>
    <scope>NUCLEOTIDE SEQUENCE</scope>
    <source>
        <strain evidence="2">YM_69_17</strain>
    </source>
</reference>
<comment type="caution">
    <text evidence="2">The sequence shown here is derived from an EMBL/GenBank/DDBJ whole genome shotgun (WGS) entry which is preliminary data.</text>
</comment>
<name>A0A952FJP7_9PROT</name>
<dbReference type="Proteomes" id="UP000700706">
    <property type="component" value="Unassembled WGS sequence"/>
</dbReference>
<organism evidence="2 3">
    <name type="scientific">Inquilinus limosus</name>
    <dbReference type="NCBI Taxonomy" id="171674"/>
    <lineage>
        <taxon>Bacteria</taxon>
        <taxon>Pseudomonadati</taxon>
        <taxon>Pseudomonadota</taxon>
        <taxon>Alphaproteobacteria</taxon>
        <taxon>Rhodospirillales</taxon>
        <taxon>Rhodospirillaceae</taxon>
        <taxon>Inquilinus</taxon>
    </lineage>
</organism>
<accession>A0A952FJP7</accession>
<gene>
    <name evidence="2" type="ORF">JF625_04815</name>
</gene>
<sequence length="213" mass="22086">MTDAKDGAGATGAEAAPDTTSGAATGADGLLARLVRSGAEVDSAQADYGGLRRFLPGLLARAAGTTERQKEVAAETREDLAATRQVIEAITATARRLTRSLAEENDALVALFSDPGALEAVARSGGGVLSQLQATASPAPAQAAEPAAAPALLSPKQQFLLPQITEALRRVIEREVERRVDERLAPLRAQLAGIINGARTPPPPAEPRGRLMR</sequence>
<evidence type="ECO:0000313" key="3">
    <source>
        <dbReference type="Proteomes" id="UP000700706"/>
    </source>
</evidence>